<evidence type="ECO:0000313" key="2">
    <source>
        <dbReference type="Proteomes" id="UP000051863"/>
    </source>
</evidence>
<reference evidence="1 2" key="1">
    <citation type="submission" date="2015-05" db="EMBL/GenBank/DDBJ databases">
        <title>Genome sequencing and analysis of members of genus Stenotrophomonas.</title>
        <authorList>
            <person name="Patil P.P."/>
            <person name="Midha S."/>
            <person name="Patil P.B."/>
        </authorList>
    </citation>
    <scope>NUCLEOTIDE SEQUENCE [LARGE SCALE GENOMIC DNA]</scope>
    <source>
        <strain evidence="1 2">DSM 18941</strain>
    </source>
</reference>
<accession>A0A0R0CGY5</accession>
<keyword evidence="2" id="KW-1185">Reference proteome</keyword>
<dbReference type="PATRIC" id="fig|405446.3.peg.871"/>
<gene>
    <name evidence="1" type="ORF">ABB27_07140</name>
</gene>
<dbReference type="OrthoDB" id="6039268at2"/>
<sequence>MKTKYIAALALTSWLGVTGWLSSMVVAKPAVLRLNSDVEETAEMANARLAIDANQRVKATLDQMSVPSFYAPGPLIALAAGPGSGPAAASGDAAPQAISHQVSLVLEANGHVSAVVDGEHVRQGQRLSNGARVQAIGKGWVRLSDKDTGSQVYRVPLPGQVPDNGAMP</sequence>
<dbReference type="Proteomes" id="UP000051863">
    <property type="component" value="Unassembled WGS sequence"/>
</dbReference>
<protein>
    <submittedName>
        <fullName evidence="1">Uncharacterized protein</fullName>
    </submittedName>
</protein>
<dbReference type="EMBL" id="LDJJ01000020">
    <property type="protein sequence ID" value="KRG68672.1"/>
    <property type="molecule type" value="Genomic_DNA"/>
</dbReference>
<proteinExistence type="predicted"/>
<dbReference type="AlphaFoldDB" id="A0A0R0CGY5"/>
<name>A0A0R0CGY5_9GAMM</name>
<dbReference type="RefSeq" id="WP_057627780.1">
    <property type="nucleotide sequence ID" value="NZ_LDJJ01000020.1"/>
</dbReference>
<organism evidence="1 2">
    <name type="scientific">Stenotrophomonas terrae</name>
    <dbReference type="NCBI Taxonomy" id="405446"/>
    <lineage>
        <taxon>Bacteria</taxon>
        <taxon>Pseudomonadati</taxon>
        <taxon>Pseudomonadota</taxon>
        <taxon>Gammaproteobacteria</taxon>
        <taxon>Lysobacterales</taxon>
        <taxon>Lysobacteraceae</taxon>
        <taxon>Stenotrophomonas</taxon>
    </lineage>
</organism>
<evidence type="ECO:0000313" key="1">
    <source>
        <dbReference type="EMBL" id="KRG68672.1"/>
    </source>
</evidence>
<comment type="caution">
    <text evidence="1">The sequence shown here is derived from an EMBL/GenBank/DDBJ whole genome shotgun (WGS) entry which is preliminary data.</text>
</comment>